<proteinExistence type="predicted"/>
<sequence>MKLRLILFLFTFIILGSLPARAIPFVLDFGGLKNTEQVLSFYDGGTGSLGSGPGPNYGITFTPSFGAVSAVPPYGPSLVGQLNGPSATMDVSGGFNLLSFYYEAADNSGSVALWSGLDGTGVMLADISLPTSATWNAAGTAFAGTALSAVFIGTSGTKFDQITDAGLVIPEPSSLLLLATGLISLIPECRRRLARRVAHT</sequence>
<accession>A0A3R9PTE6</accession>
<dbReference type="OrthoDB" id="572651at2"/>
<dbReference type="NCBIfam" id="TIGR02595">
    <property type="entry name" value="PEP_CTERM"/>
    <property type="match status" value="1"/>
</dbReference>
<dbReference type="EMBL" id="RSDW01000001">
    <property type="protein sequence ID" value="RSL17516.1"/>
    <property type="molecule type" value="Genomic_DNA"/>
</dbReference>
<comment type="caution">
    <text evidence="1">The sequence shown here is derived from an EMBL/GenBank/DDBJ whole genome shotgun (WGS) entry which is preliminary data.</text>
</comment>
<gene>
    <name evidence="1" type="ORF">EDE15_3051</name>
</gene>
<dbReference type="InterPro" id="IPR013424">
    <property type="entry name" value="Ice-binding_C"/>
</dbReference>
<reference evidence="1 2" key="1">
    <citation type="submission" date="2018-12" db="EMBL/GenBank/DDBJ databases">
        <title>Sequencing of bacterial isolates from soil warming experiment in Harvard Forest, Massachusetts, USA.</title>
        <authorList>
            <person name="Deangelis K."/>
        </authorList>
    </citation>
    <scope>NUCLEOTIDE SEQUENCE [LARGE SCALE GENOMIC DNA]</scope>
    <source>
        <strain evidence="1 2">EB153</strain>
    </source>
</reference>
<keyword evidence="2" id="KW-1185">Reference proteome</keyword>
<evidence type="ECO:0000313" key="2">
    <source>
        <dbReference type="Proteomes" id="UP000269669"/>
    </source>
</evidence>
<protein>
    <submittedName>
        <fullName evidence="1">Putative secreted protein with PEP-CTERM sorting signal</fullName>
    </submittedName>
</protein>
<name>A0A3R9PTE6_9BACT</name>
<dbReference type="Proteomes" id="UP000269669">
    <property type="component" value="Unassembled WGS sequence"/>
</dbReference>
<dbReference type="RefSeq" id="WP_125485998.1">
    <property type="nucleotide sequence ID" value="NZ_RSDW01000001.1"/>
</dbReference>
<evidence type="ECO:0000313" key="1">
    <source>
        <dbReference type="EMBL" id="RSL17516.1"/>
    </source>
</evidence>
<dbReference type="AlphaFoldDB" id="A0A3R9PTE6"/>
<organism evidence="1 2">
    <name type="scientific">Edaphobacter aggregans</name>
    <dbReference type="NCBI Taxonomy" id="570835"/>
    <lineage>
        <taxon>Bacteria</taxon>
        <taxon>Pseudomonadati</taxon>
        <taxon>Acidobacteriota</taxon>
        <taxon>Terriglobia</taxon>
        <taxon>Terriglobales</taxon>
        <taxon>Acidobacteriaceae</taxon>
        <taxon>Edaphobacter</taxon>
    </lineage>
</organism>